<evidence type="ECO:0000259" key="3">
    <source>
        <dbReference type="PROSITE" id="PS50222"/>
    </source>
</evidence>
<dbReference type="AlphaFoldDB" id="A0A812PW66"/>
<dbReference type="InterPro" id="IPR018247">
    <property type="entry name" value="EF_Hand_1_Ca_BS"/>
</dbReference>
<dbReference type="SMART" id="SM00054">
    <property type="entry name" value="EFh"/>
    <property type="match status" value="3"/>
</dbReference>
<dbReference type="PROSITE" id="PS50222">
    <property type="entry name" value="EF_HAND_2"/>
    <property type="match status" value="2"/>
</dbReference>
<comment type="similarity">
    <text evidence="1">Belongs to the pseudouridine synthase RluA family.</text>
</comment>
<dbReference type="PROSITE" id="PS00018">
    <property type="entry name" value="EF_HAND_1"/>
    <property type="match status" value="1"/>
</dbReference>
<evidence type="ECO:0000313" key="4">
    <source>
        <dbReference type="EMBL" id="CAE7379469.1"/>
    </source>
</evidence>
<dbReference type="Pfam" id="PF13833">
    <property type="entry name" value="EF-hand_8"/>
    <property type="match status" value="1"/>
</dbReference>
<name>A0A812PW66_SYMPI</name>
<reference evidence="4" key="1">
    <citation type="submission" date="2021-02" db="EMBL/GenBank/DDBJ databases">
        <authorList>
            <person name="Dougan E. K."/>
            <person name="Rhodes N."/>
            <person name="Thang M."/>
            <person name="Chan C."/>
        </authorList>
    </citation>
    <scope>NUCLEOTIDE SEQUENCE</scope>
</reference>
<sequence>MKDGTVVAWGDADWGGDTSAVMEELKGVSQDGSVVTWGDADWGGNAASVQNQLYMISWVSGTFRAFLELRESGTFYLGDDVDGSVVTWGDPKCGGDSSRVRQELRGVVEVCHTAGAFAALKADGSVVAWGDPACGGDNSSVHKLCKAARQMFGLYKVFACIMEDGSVSIWGDDTLCKDMTHLQNITAVSGTAKACAAIVADGSVVAWGEERWGGDCSEVASQLQEVQQICATGGAFAARTQRGAVITWGDATSGGDSLEVWDQLSDGVVDLSHTSSAFAARKEDGSVVTWGNEELGGNSFELSYELNDGVVQLCGNGGAFAARKTDGTVVCWGDSSAGANVRLQNITDICCTYRAFAAVKENGSVVAWGDPNCGGDCSKVAASLRGEVVHLCGTFGAFAAVKKDGYSVDASFVNKAGIDASDLFQKLDVACNGYLRYDEVSLMAYAFDPELTGQQLDNLFRHFDPRGCGMVDVEGFKRCLGFLVTGEEQRCSVQDAFTIFDTNRNGFLDQNEFYRFLVSCDCKAAHLVSQRESDLIFAEVSRNTGRVDVNTFAQAFAINPGSLAWLPESKGLLWRKWQALEDAGSDLGGFAAVTTSVQHEHVPPHIVLTRCGFGAECRPRLSQDVHSSFYHAAFGAATEKLEAFDAQGLANLAWAVAALRAPHCARPLLSGIREAAARDVVGRRAASVSLPSEARTLAFSLLALTWALSFSKELDSNLEDLIWHALSEMARVLDTGTRFCEAVRRAQPTTRDVDIPLPQALVDSPGMLVVLKPPGWEVDTSMDQTDAYCLSTHLQALRTMQDSPVLHLYSYGFGFIHRLDVASSGLVLAATTFQGLLRLQLQKALNRIDREYIVLCYGLDPHPKHAVDVDVTVKGWLKASRTLTDDTGLPAESRLCSVAHLRHPMPSCMSAVAIQIFTGRRHQIRAHTRSIRHPTVCDAWYAPSDVYLVERELLGPAPMRAWVRTPRLTVNQGSVTYSHQSRILPWRLPMKVLGTVVSQP</sequence>
<dbReference type="EMBL" id="CAJNIZ010015936">
    <property type="protein sequence ID" value="CAE7379469.1"/>
    <property type="molecule type" value="Genomic_DNA"/>
</dbReference>
<dbReference type="InterPro" id="IPR011992">
    <property type="entry name" value="EF-hand-dom_pair"/>
</dbReference>
<dbReference type="Pfam" id="PF00849">
    <property type="entry name" value="PseudoU_synth_2"/>
    <property type="match status" value="1"/>
</dbReference>
<dbReference type="OrthoDB" id="433373at2759"/>
<keyword evidence="2" id="KW-0106">Calcium</keyword>
<dbReference type="Gene3D" id="3.30.2350.10">
    <property type="entry name" value="Pseudouridine synthase"/>
    <property type="match status" value="1"/>
</dbReference>
<dbReference type="SUPFAM" id="SSF55120">
    <property type="entry name" value="Pseudouridine synthase"/>
    <property type="match status" value="1"/>
</dbReference>
<accession>A0A812PW66</accession>
<evidence type="ECO:0000256" key="1">
    <source>
        <dbReference type="ARBA" id="ARBA00010876"/>
    </source>
</evidence>
<organism evidence="4 5">
    <name type="scientific">Symbiodinium pilosum</name>
    <name type="common">Dinoflagellate</name>
    <dbReference type="NCBI Taxonomy" id="2952"/>
    <lineage>
        <taxon>Eukaryota</taxon>
        <taxon>Sar</taxon>
        <taxon>Alveolata</taxon>
        <taxon>Dinophyceae</taxon>
        <taxon>Suessiales</taxon>
        <taxon>Symbiodiniaceae</taxon>
        <taxon>Symbiodinium</taxon>
    </lineage>
</organism>
<dbReference type="GO" id="GO:0009982">
    <property type="term" value="F:pseudouridine synthase activity"/>
    <property type="evidence" value="ECO:0007669"/>
    <property type="project" value="InterPro"/>
</dbReference>
<evidence type="ECO:0000256" key="2">
    <source>
        <dbReference type="ARBA" id="ARBA00022837"/>
    </source>
</evidence>
<dbReference type="CDD" id="cd00051">
    <property type="entry name" value="EFh"/>
    <property type="match status" value="1"/>
</dbReference>
<dbReference type="InterPro" id="IPR009091">
    <property type="entry name" value="RCC1/BLIP-II"/>
</dbReference>
<comment type="caution">
    <text evidence="4">The sequence shown here is derived from an EMBL/GenBank/DDBJ whole genome shotgun (WGS) entry which is preliminary data.</text>
</comment>
<dbReference type="Proteomes" id="UP000649617">
    <property type="component" value="Unassembled WGS sequence"/>
</dbReference>
<dbReference type="InterPro" id="IPR006145">
    <property type="entry name" value="PsdUridine_synth_RsuA/RluA"/>
</dbReference>
<dbReference type="PANTHER" id="PTHR21600:SF87">
    <property type="entry name" value="RNA PSEUDOURIDYLATE SYNTHASE DOMAIN-CONTAINING PROTEIN 1"/>
    <property type="match status" value="1"/>
</dbReference>
<dbReference type="GO" id="GO:0005509">
    <property type="term" value="F:calcium ion binding"/>
    <property type="evidence" value="ECO:0007669"/>
    <property type="project" value="InterPro"/>
</dbReference>
<dbReference type="SUPFAM" id="SSF50985">
    <property type="entry name" value="RCC1/BLIP-II"/>
    <property type="match status" value="1"/>
</dbReference>
<dbReference type="InterPro" id="IPR020103">
    <property type="entry name" value="PsdUridine_synth_cat_dom_sf"/>
</dbReference>
<gene>
    <name evidence="4" type="primary">rluD</name>
    <name evidence="4" type="ORF">SPIL2461_LOCUS9240</name>
</gene>
<protein>
    <submittedName>
        <fullName evidence="4">RluD protein</fullName>
    </submittedName>
</protein>
<keyword evidence="5" id="KW-1185">Reference proteome</keyword>
<dbReference type="GO" id="GO:0000455">
    <property type="term" value="P:enzyme-directed rRNA pseudouridine synthesis"/>
    <property type="evidence" value="ECO:0007669"/>
    <property type="project" value="TreeGrafter"/>
</dbReference>
<feature type="domain" description="EF-hand" evidence="3">
    <location>
        <begin position="451"/>
        <end position="486"/>
    </location>
</feature>
<dbReference type="CDD" id="cd02869">
    <property type="entry name" value="PseudoU_synth_RluA_like"/>
    <property type="match status" value="1"/>
</dbReference>
<feature type="domain" description="EF-hand" evidence="3">
    <location>
        <begin position="493"/>
        <end position="523"/>
    </location>
</feature>
<dbReference type="Gene3D" id="1.10.238.10">
    <property type="entry name" value="EF-hand"/>
    <property type="match status" value="1"/>
</dbReference>
<dbReference type="PANTHER" id="PTHR21600">
    <property type="entry name" value="MITOCHONDRIAL RNA PSEUDOURIDINE SYNTHASE"/>
    <property type="match status" value="1"/>
</dbReference>
<dbReference type="InterPro" id="IPR002048">
    <property type="entry name" value="EF_hand_dom"/>
</dbReference>
<proteinExistence type="inferred from homology"/>
<evidence type="ECO:0000313" key="5">
    <source>
        <dbReference type="Proteomes" id="UP000649617"/>
    </source>
</evidence>
<dbReference type="SUPFAM" id="SSF47473">
    <property type="entry name" value="EF-hand"/>
    <property type="match status" value="1"/>
</dbReference>
<dbReference type="InterPro" id="IPR050188">
    <property type="entry name" value="RluA_PseudoU_synthase"/>
</dbReference>
<dbReference type="GO" id="GO:0003723">
    <property type="term" value="F:RNA binding"/>
    <property type="evidence" value="ECO:0007669"/>
    <property type="project" value="InterPro"/>
</dbReference>
<dbReference type="Gene3D" id="2.130.10.30">
    <property type="entry name" value="Regulator of chromosome condensation 1/beta-lactamase-inhibitor protein II"/>
    <property type="match status" value="2"/>
</dbReference>